<accession>A0A2T5GL16</accession>
<comment type="caution">
    <text evidence="1">The sequence shown here is derived from an EMBL/GenBank/DDBJ whole genome shotgun (WGS) entry which is preliminary data.</text>
</comment>
<protein>
    <submittedName>
        <fullName evidence="1">Uncharacterized protein</fullName>
    </submittedName>
</protein>
<evidence type="ECO:0000313" key="2">
    <source>
        <dbReference type="Proteomes" id="UP000244189"/>
    </source>
</evidence>
<organism evidence="1 2">
    <name type="scientific">Sphingomonas aurantiaca</name>
    <dbReference type="NCBI Taxonomy" id="185949"/>
    <lineage>
        <taxon>Bacteria</taxon>
        <taxon>Pseudomonadati</taxon>
        <taxon>Pseudomonadota</taxon>
        <taxon>Alphaproteobacteria</taxon>
        <taxon>Sphingomonadales</taxon>
        <taxon>Sphingomonadaceae</taxon>
        <taxon>Sphingomonas</taxon>
    </lineage>
</organism>
<reference evidence="1 2" key="1">
    <citation type="submission" date="2018-04" db="EMBL/GenBank/DDBJ databases">
        <title>Genomic Encyclopedia of Type Strains, Phase III (KMG-III): the genomes of soil and plant-associated and newly described type strains.</title>
        <authorList>
            <person name="Whitman W."/>
        </authorList>
    </citation>
    <scope>NUCLEOTIDE SEQUENCE [LARGE SCALE GENOMIC DNA]</scope>
    <source>
        <strain evidence="1 2">MA101b</strain>
    </source>
</reference>
<dbReference type="Proteomes" id="UP000244189">
    <property type="component" value="Unassembled WGS sequence"/>
</dbReference>
<name>A0A2T5GL16_9SPHN</name>
<gene>
    <name evidence="1" type="ORF">C8J26_2875</name>
</gene>
<proteinExistence type="predicted"/>
<dbReference type="RefSeq" id="WP_107958853.1">
    <property type="nucleotide sequence ID" value="NZ_JASPFP010000001.1"/>
</dbReference>
<evidence type="ECO:0000313" key="1">
    <source>
        <dbReference type="EMBL" id="PTQ60015.1"/>
    </source>
</evidence>
<keyword evidence="2" id="KW-1185">Reference proteome</keyword>
<dbReference type="EMBL" id="QAOG01000004">
    <property type="protein sequence ID" value="PTQ60015.1"/>
    <property type="molecule type" value="Genomic_DNA"/>
</dbReference>
<dbReference type="AlphaFoldDB" id="A0A2T5GL16"/>
<sequence length="66" mass="6962">MRTISSGVSVRLYHLDDSGEGGAATTLFYGPLAEALGIAARQEEDVQAGLYLATENDVVAYLDLEG</sequence>